<feature type="region of interest" description="Disordered" evidence="6">
    <location>
        <begin position="514"/>
        <end position="539"/>
    </location>
</feature>
<sequence length="539" mass="59043">MNHCVTDWIMEDGSMSFHDLLPSAGLKRSTRPENELVELLWQNGHVVMHSQTNRKATTPNEIKQCQKPESVAKYVGPLENSTNVIHDGEMVSWLQYPDDSLEKEFYTDIFYGLPTTESTTMDKLKDVIADEDKFTNYGATEESNIFAPSKSQQPINHQFEENVMPPPKSQVAASYTKTASAGSAGVTNFSHFSRPPKAVLQPLNGQLGEKSSGDRIQGEVGESSSVMTKGSSFCGSNQVQNPFDVSWSNAVTVPSAKGVEEESQTRFSQGRAHSDIHETAVTSSSGGSGCSYGRTGQQSGSMRSHKRKGRDADESECQSEEDVDESVEANRPAQRSANARRSRAAEVHNLSERRRRDRINEKMRALQELIPHSNKTDKASMLDEAIEYLKSLQLQVQMMWMGSGMTPMMFPGVQHFMSRMGMGMGHGPVPSIHGPIQFPRVPLVGQSLSSNPSISQTSVCPSPGISPVSFQSQVQNAHLPESYARYLGFQHMQPSPQAMNLYAYGSQLLQQNKTTPAAGGGAACDGGTPPENFPNVRTS</sequence>
<accession>A0A1D1ZH68</accession>
<dbReference type="GO" id="GO:0005634">
    <property type="term" value="C:nucleus"/>
    <property type="evidence" value="ECO:0007669"/>
    <property type="project" value="UniProtKB-SubCell"/>
</dbReference>
<feature type="region of interest" description="Disordered" evidence="6">
    <location>
        <begin position="256"/>
        <end position="356"/>
    </location>
</feature>
<dbReference type="PANTHER" id="PTHR46807">
    <property type="entry name" value="TRANSCRIPTION FACTOR PIF3"/>
    <property type="match status" value="1"/>
</dbReference>
<dbReference type="PROSITE" id="PS50888">
    <property type="entry name" value="BHLH"/>
    <property type="match status" value="1"/>
</dbReference>
<dbReference type="InterPro" id="IPR047265">
    <property type="entry name" value="PIF1-like_bHLH"/>
</dbReference>
<comment type="subcellular location">
    <subcellularLocation>
        <location evidence="1">Nucleus</location>
    </subcellularLocation>
</comment>
<dbReference type="SMART" id="SM00353">
    <property type="entry name" value="HLH"/>
    <property type="match status" value="1"/>
</dbReference>
<evidence type="ECO:0000313" key="8">
    <source>
        <dbReference type="EMBL" id="JAT66336.1"/>
    </source>
</evidence>
<dbReference type="Pfam" id="PF00010">
    <property type="entry name" value="HLH"/>
    <property type="match status" value="1"/>
</dbReference>
<gene>
    <name evidence="8" type="primary">PIF4_1</name>
    <name evidence="8" type="ORF">g.73838</name>
</gene>
<dbReference type="GO" id="GO:0046983">
    <property type="term" value="F:protein dimerization activity"/>
    <property type="evidence" value="ECO:0007669"/>
    <property type="project" value="InterPro"/>
</dbReference>
<reference evidence="8" key="1">
    <citation type="submission" date="2015-07" db="EMBL/GenBank/DDBJ databases">
        <title>Transcriptome Assembly of Anthurium amnicola.</title>
        <authorList>
            <person name="Suzuki J."/>
        </authorList>
    </citation>
    <scope>NUCLEOTIDE SEQUENCE</scope>
</reference>
<evidence type="ECO:0000256" key="4">
    <source>
        <dbReference type="ARBA" id="ARBA00023163"/>
    </source>
</evidence>
<evidence type="ECO:0000256" key="2">
    <source>
        <dbReference type="ARBA" id="ARBA00005510"/>
    </source>
</evidence>
<organism evidence="8">
    <name type="scientific">Anthurium amnicola</name>
    <dbReference type="NCBI Taxonomy" id="1678845"/>
    <lineage>
        <taxon>Eukaryota</taxon>
        <taxon>Viridiplantae</taxon>
        <taxon>Streptophyta</taxon>
        <taxon>Embryophyta</taxon>
        <taxon>Tracheophyta</taxon>
        <taxon>Spermatophyta</taxon>
        <taxon>Magnoliopsida</taxon>
        <taxon>Liliopsida</taxon>
        <taxon>Araceae</taxon>
        <taxon>Pothoideae</taxon>
        <taxon>Potheae</taxon>
        <taxon>Anthurium</taxon>
    </lineage>
</organism>
<evidence type="ECO:0000256" key="5">
    <source>
        <dbReference type="ARBA" id="ARBA00023242"/>
    </source>
</evidence>
<dbReference type="GO" id="GO:0003700">
    <property type="term" value="F:DNA-binding transcription factor activity"/>
    <property type="evidence" value="ECO:0007669"/>
    <property type="project" value="InterPro"/>
</dbReference>
<name>A0A1D1ZH68_9ARAE</name>
<dbReference type="EMBL" id="GDJX01001600">
    <property type="protein sequence ID" value="JAT66336.1"/>
    <property type="molecule type" value="Transcribed_RNA"/>
</dbReference>
<dbReference type="CDD" id="cd11445">
    <property type="entry name" value="bHLH_AtPIF_like"/>
    <property type="match status" value="1"/>
</dbReference>
<comment type="similarity">
    <text evidence="2">Belongs to the bHLH protein family.</text>
</comment>
<feature type="compositionally biased region" description="Basic and acidic residues" evidence="6">
    <location>
        <begin position="343"/>
        <end position="356"/>
    </location>
</feature>
<feature type="compositionally biased region" description="Acidic residues" evidence="6">
    <location>
        <begin position="313"/>
        <end position="327"/>
    </location>
</feature>
<proteinExistence type="inferred from homology"/>
<dbReference type="PANTHER" id="PTHR46807:SF7">
    <property type="entry name" value="BHLH DOMAIN-CONTAINING PROTEIN"/>
    <property type="match status" value="1"/>
</dbReference>
<dbReference type="InterPro" id="IPR011598">
    <property type="entry name" value="bHLH_dom"/>
</dbReference>
<keyword evidence="4" id="KW-0804">Transcription</keyword>
<keyword evidence="3" id="KW-0805">Transcription regulation</keyword>
<dbReference type="InterPro" id="IPR044273">
    <property type="entry name" value="PIF3-like"/>
</dbReference>
<protein>
    <submittedName>
        <fullName evidence="8">Transcription factor PIF4</fullName>
    </submittedName>
</protein>
<evidence type="ECO:0000256" key="6">
    <source>
        <dbReference type="SAM" id="MobiDB-lite"/>
    </source>
</evidence>
<feature type="compositionally biased region" description="Low complexity" evidence="6">
    <location>
        <begin position="329"/>
        <end position="339"/>
    </location>
</feature>
<dbReference type="SUPFAM" id="SSF47459">
    <property type="entry name" value="HLH, helix-loop-helix DNA-binding domain"/>
    <property type="match status" value="1"/>
</dbReference>
<keyword evidence="5" id="KW-0539">Nucleus</keyword>
<dbReference type="AlphaFoldDB" id="A0A1D1ZH68"/>
<evidence type="ECO:0000256" key="1">
    <source>
        <dbReference type="ARBA" id="ARBA00004123"/>
    </source>
</evidence>
<dbReference type="FunFam" id="4.10.280.10:FF:000004">
    <property type="entry name" value="Basic helix-loop-helix transcription factor"/>
    <property type="match status" value="1"/>
</dbReference>
<dbReference type="Gene3D" id="4.10.280.10">
    <property type="entry name" value="Helix-loop-helix DNA-binding domain"/>
    <property type="match status" value="1"/>
</dbReference>
<feature type="domain" description="BHLH" evidence="7">
    <location>
        <begin position="343"/>
        <end position="392"/>
    </location>
</feature>
<evidence type="ECO:0000259" key="7">
    <source>
        <dbReference type="PROSITE" id="PS50888"/>
    </source>
</evidence>
<dbReference type="InterPro" id="IPR036638">
    <property type="entry name" value="HLH_DNA-bd_sf"/>
</dbReference>
<evidence type="ECO:0000256" key="3">
    <source>
        <dbReference type="ARBA" id="ARBA00023015"/>
    </source>
</evidence>